<gene>
    <name evidence="3" type="ORF">D0Z07_6396</name>
</gene>
<dbReference type="Proteomes" id="UP000785200">
    <property type="component" value="Unassembled WGS sequence"/>
</dbReference>
<dbReference type="AlphaFoldDB" id="A0A9P6VFA8"/>
<accession>A0A9P6VFA8</accession>
<keyword evidence="4" id="KW-1185">Reference proteome</keyword>
<organism evidence="3 4">
    <name type="scientific">Hyphodiscus hymeniophilus</name>
    <dbReference type="NCBI Taxonomy" id="353542"/>
    <lineage>
        <taxon>Eukaryota</taxon>
        <taxon>Fungi</taxon>
        <taxon>Dikarya</taxon>
        <taxon>Ascomycota</taxon>
        <taxon>Pezizomycotina</taxon>
        <taxon>Leotiomycetes</taxon>
        <taxon>Helotiales</taxon>
        <taxon>Hyphodiscaceae</taxon>
        <taxon>Hyphodiscus</taxon>
    </lineage>
</organism>
<dbReference type="SUPFAM" id="SSF51735">
    <property type="entry name" value="NAD(P)-binding Rossmann-fold domains"/>
    <property type="match status" value="1"/>
</dbReference>
<evidence type="ECO:0000313" key="4">
    <source>
        <dbReference type="Proteomes" id="UP000785200"/>
    </source>
</evidence>
<dbReference type="EMBL" id="VNKQ01000014">
    <property type="protein sequence ID" value="KAG0646841.1"/>
    <property type="molecule type" value="Genomic_DNA"/>
</dbReference>
<dbReference type="InterPro" id="IPR036291">
    <property type="entry name" value="NAD(P)-bd_dom_sf"/>
</dbReference>
<comment type="similarity">
    <text evidence="1">Belongs to the short-chain dehydrogenases/reductases (SDR) family.</text>
</comment>
<keyword evidence="2" id="KW-0560">Oxidoreductase</keyword>
<comment type="caution">
    <text evidence="3">The sequence shown here is derived from an EMBL/GenBank/DDBJ whole genome shotgun (WGS) entry which is preliminary data.</text>
</comment>
<dbReference type="PANTHER" id="PTHR43669">
    <property type="entry name" value="5-KETO-D-GLUCONATE 5-REDUCTASE"/>
    <property type="match status" value="1"/>
</dbReference>
<dbReference type="PANTHER" id="PTHR43669:SF4">
    <property type="entry name" value="SHORT-CHAIN DEHYDROGENASE"/>
    <property type="match status" value="1"/>
</dbReference>
<evidence type="ECO:0000256" key="2">
    <source>
        <dbReference type="ARBA" id="ARBA00023002"/>
    </source>
</evidence>
<sequence length="264" mass="29111">MAYQPTLLFFGAGANVGAASVALFKNKGYKVASVARTVRDEVKAHSDLVLTANFNDPSCLKSIFEQVEKELGIPSVIVYNAYSWSRPSDDNDPLSTSVEGVQNDFAVNSISLYAAAQEAIKGFEKLPQEVKKTFIFTGNRGSTVITPDIFLLAWTKSASWYLIQTLVATTLFQSKGYRFYFADERCPDGKGMRYISGSAHAELYVELAEKEDQGPPLATFVRGKGYVAFDEDERASLPVVWRSELANEEYGAPGTEEWNYGKGT</sequence>
<name>A0A9P6VFA8_9HELO</name>
<evidence type="ECO:0000313" key="3">
    <source>
        <dbReference type="EMBL" id="KAG0646841.1"/>
    </source>
</evidence>
<proteinExistence type="inferred from homology"/>
<evidence type="ECO:0008006" key="5">
    <source>
        <dbReference type="Google" id="ProtNLM"/>
    </source>
</evidence>
<dbReference type="Gene3D" id="3.40.50.720">
    <property type="entry name" value="NAD(P)-binding Rossmann-like Domain"/>
    <property type="match status" value="1"/>
</dbReference>
<evidence type="ECO:0000256" key="1">
    <source>
        <dbReference type="ARBA" id="ARBA00006484"/>
    </source>
</evidence>
<dbReference type="GO" id="GO:0016491">
    <property type="term" value="F:oxidoreductase activity"/>
    <property type="evidence" value="ECO:0007669"/>
    <property type="project" value="UniProtKB-KW"/>
</dbReference>
<protein>
    <recommendedName>
        <fullName evidence="5">NAD(P)-binding protein</fullName>
    </recommendedName>
</protein>
<dbReference type="OrthoDB" id="5336600at2759"/>
<reference evidence="3" key="1">
    <citation type="submission" date="2019-07" db="EMBL/GenBank/DDBJ databases">
        <title>Hyphodiscus hymeniophilus genome sequencing and assembly.</title>
        <authorList>
            <person name="Kramer G."/>
            <person name="Nodwell J."/>
        </authorList>
    </citation>
    <scope>NUCLEOTIDE SEQUENCE</scope>
    <source>
        <strain evidence="3">ATCC 34498</strain>
    </source>
</reference>